<dbReference type="SUPFAM" id="SSF117281">
    <property type="entry name" value="Kelch motif"/>
    <property type="match status" value="1"/>
</dbReference>
<dbReference type="AlphaFoldDB" id="A0A078HY61"/>
<dbReference type="STRING" id="3708.A0A078HY61"/>
<proteinExistence type="predicted"/>
<dbReference type="InterPro" id="IPR006652">
    <property type="entry name" value="Kelch_1"/>
</dbReference>
<dbReference type="OMA" id="YDHISAS"/>
<dbReference type="Pfam" id="PF25210">
    <property type="entry name" value="Kelch_FKB95"/>
    <property type="match status" value="1"/>
</dbReference>
<dbReference type="SMART" id="SM00612">
    <property type="entry name" value="Kelch"/>
    <property type="match status" value="1"/>
</dbReference>
<dbReference type="PANTHER" id="PTHR24414">
    <property type="entry name" value="F-BOX/KELCH-REPEAT PROTEIN SKIP4"/>
    <property type="match status" value="1"/>
</dbReference>
<feature type="region of interest" description="Disordered" evidence="1">
    <location>
        <begin position="1"/>
        <end position="26"/>
    </location>
</feature>
<dbReference type="EMBL" id="LK032530">
    <property type="protein sequence ID" value="CDY42631.1"/>
    <property type="molecule type" value="Genomic_DNA"/>
</dbReference>
<keyword evidence="4" id="KW-1185">Reference proteome</keyword>
<evidence type="ECO:0000259" key="2">
    <source>
        <dbReference type="Pfam" id="PF25210"/>
    </source>
</evidence>
<dbReference type="InterPro" id="IPR015915">
    <property type="entry name" value="Kelch-typ_b-propeller"/>
</dbReference>
<feature type="compositionally biased region" description="Basic residues" evidence="1">
    <location>
        <begin position="1"/>
        <end position="15"/>
    </location>
</feature>
<dbReference type="PaxDb" id="3708-A0A078HY61"/>
<dbReference type="InterPro" id="IPR057499">
    <property type="entry name" value="Kelch_FKB95"/>
</dbReference>
<accession>A0A078HY61</accession>
<gene>
    <name evidence="3" type="primary">BnaC01g00430D</name>
    <name evidence="3" type="ORF">GSBRNA2T00075138001</name>
</gene>
<reference evidence="3 4" key="1">
    <citation type="journal article" date="2014" name="Science">
        <title>Plant genetics. Early allopolyploid evolution in the post-Neolithic Brassica napus oilseed genome.</title>
        <authorList>
            <person name="Chalhoub B."/>
            <person name="Denoeud F."/>
            <person name="Liu S."/>
            <person name="Parkin I.A."/>
            <person name="Tang H."/>
            <person name="Wang X."/>
            <person name="Chiquet J."/>
            <person name="Belcram H."/>
            <person name="Tong C."/>
            <person name="Samans B."/>
            <person name="Correa M."/>
            <person name="Da Silva C."/>
            <person name="Just J."/>
            <person name="Falentin C."/>
            <person name="Koh C.S."/>
            <person name="Le Clainche I."/>
            <person name="Bernard M."/>
            <person name="Bento P."/>
            <person name="Noel B."/>
            <person name="Labadie K."/>
            <person name="Alberti A."/>
            <person name="Charles M."/>
            <person name="Arnaud D."/>
            <person name="Guo H."/>
            <person name="Daviaud C."/>
            <person name="Alamery S."/>
            <person name="Jabbari K."/>
            <person name="Zhao M."/>
            <person name="Edger P.P."/>
            <person name="Chelaifa H."/>
            <person name="Tack D."/>
            <person name="Lassalle G."/>
            <person name="Mestiri I."/>
            <person name="Schnel N."/>
            <person name="Le Paslier M.C."/>
            <person name="Fan G."/>
            <person name="Renault V."/>
            <person name="Bayer P.E."/>
            <person name="Golicz A.A."/>
            <person name="Manoli S."/>
            <person name="Lee T.H."/>
            <person name="Thi V.H."/>
            <person name="Chalabi S."/>
            <person name="Hu Q."/>
            <person name="Fan C."/>
            <person name="Tollenaere R."/>
            <person name="Lu Y."/>
            <person name="Battail C."/>
            <person name="Shen J."/>
            <person name="Sidebottom C.H."/>
            <person name="Wang X."/>
            <person name="Canaguier A."/>
            <person name="Chauveau A."/>
            <person name="Berard A."/>
            <person name="Deniot G."/>
            <person name="Guan M."/>
            <person name="Liu Z."/>
            <person name="Sun F."/>
            <person name="Lim Y.P."/>
            <person name="Lyons E."/>
            <person name="Town C.D."/>
            <person name="Bancroft I."/>
            <person name="Wang X."/>
            <person name="Meng J."/>
            <person name="Ma J."/>
            <person name="Pires J.C."/>
            <person name="King G.J."/>
            <person name="Brunel D."/>
            <person name="Delourme R."/>
            <person name="Renard M."/>
            <person name="Aury J.M."/>
            <person name="Adams K.L."/>
            <person name="Batley J."/>
            <person name="Snowdon R.J."/>
            <person name="Tost J."/>
            <person name="Edwards D."/>
            <person name="Zhou Y."/>
            <person name="Hua W."/>
            <person name="Sharpe A.G."/>
            <person name="Paterson A.H."/>
            <person name="Guan C."/>
            <person name="Wincker P."/>
        </authorList>
    </citation>
    <scope>NUCLEOTIDE SEQUENCE [LARGE SCALE GENOMIC DNA]</scope>
    <source>
        <strain evidence="4">cv. Darmor-bzh</strain>
    </source>
</reference>
<dbReference type="Gramene" id="CDY42631">
    <property type="protein sequence ID" value="CDY42631"/>
    <property type="gene ID" value="GSBRNA2T00075138001"/>
</dbReference>
<dbReference type="Gene3D" id="2.120.10.80">
    <property type="entry name" value="Kelch-type beta propeller"/>
    <property type="match status" value="1"/>
</dbReference>
<dbReference type="InterPro" id="IPR050354">
    <property type="entry name" value="F-box/kelch-repeat_ARATH"/>
</dbReference>
<evidence type="ECO:0000313" key="3">
    <source>
        <dbReference type="EMBL" id="CDY42631.1"/>
    </source>
</evidence>
<evidence type="ECO:0000256" key="1">
    <source>
        <dbReference type="SAM" id="MobiDB-lite"/>
    </source>
</evidence>
<name>A0A078HY61_BRANA</name>
<dbReference type="PANTHER" id="PTHR24414:SF146">
    <property type="entry name" value="F-BOX DOMAIN-CONTAINING PROTEIN"/>
    <property type="match status" value="1"/>
</dbReference>
<dbReference type="Proteomes" id="UP000028999">
    <property type="component" value="Unassembled WGS sequence"/>
</dbReference>
<evidence type="ECO:0000313" key="4">
    <source>
        <dbReference type="Proteomes" id="UP000028999"/>
    </source>
</evidence>
<protein>
    <submittedName>
        <fullName evidence="3">BnaC01g00430D protein</fullName>
    </submittedName>
</protein>
<feature type="domain" description="FKB95-like N-terminal Kelch" evidence="2">
    <location>
        <begin position="20"/>
        <end position="271"/>
    </location>
</feature>
<organism evidence="3 4">
    <name type="scientific">Brassica napus</name>
    <name type="common">Rape</name>
    <dbReference type="NCBI Taxonomy" id="3708"/>
    <lineage>
        <taxon>Eukaryota</taxon>
        <taxon>Viridiplantae</taxon>
        <taxon>Streptophyta</taxon>
        <taxon>Embryophyta</taxon>
        <taxon>Tracheophyta</taxon>
        <taxon>Spermatophyta</taxon>
        <taxon>Magnoliopsida</taxon>
        <taxon>eudicotyledons</taxon>
        <taxon>Gunneridae</taxon>
        <taxon>Pentapetalae</taxon>
        <taxon>rosids</taxon>
        <taxon>malvids</taxon>
        <taxon>Brassicales</taxon>
        <taxon>Brassicaceae</taxon>
        <taxon>Brassiceae</taxon>
        <taxon>Brassica</taxon>
    </lineage>
</organism>
<sequence length="287" mass="32232">MSSPERKRKKTKKKPLLVLGPTPESTPITTKKASGYVLAKLSTPHSRHAHGCSVVTVGSDIYNIGGPIDKANEPSSSVSILDCRSNTWREGPSMLVKRNYPFASVLDGKIYAAGSSDSSSSEWMEVFDTKTQTWELVSSPVAAEMRARRHLHIKRMAGIDGKVHILGSSSRLAYDTREGRWESVGKEMSSGWGWYSYCVVDNVIYYYKERGEIKWYDSKGRRWRALKGMAVLWDRDVASTGDKMIWCTVIALERHNDEEIWGKVEWSDTVLKVPESCIIKHALAATL</sequence>